<dbReference type="GO" id="GO:0030545">
    <property type="term" value="F:signaling receptor regulator activity"/>
    <property type="evidence" value="ECO:0007669"/>
    <property type="project" value="InterPro"/>
</dbReference>
<dbReference type="EMBL" id="NBAG03000025">
    <property type="protein sequence ID" value="PNI98614.1"/>
    <property type="molecule type" value="Genomic_DNA"/>
</dbReference>
<keyword evidence="7" id="KW-1015">Disulfide bond</keyword>
<name>A0A2J8QQS6_PANTR</name>
<keyword evidence="4" id="KW-0735">Signal-anchor</keyword>
<dbReference type="InterPro" id="IPR042916">
    <property type="entry name" value="CLEC12A/B"/>
</dbReference>
<keyword evidence="2" id="KW-1003">Cell membrane</keyword>
<evidence type="ECO:0000256" key="4">
    <source>
        <dbReference type="ARBA" id="ARBA00022968"/>
    </source>
</evidence>
<dbReference type="GO" id="GO:0005886">
    <property type="term" value="C:plasma membrane"/>
    <property type="evidence" value="ECO:0007669"/>
    <property type="project" value="UniProtKB-SubCell"/>
</dbReference>
<gene>
    <name evidence="12" type="ORF">CK820_G0019318</name>
</gene>
<evidence type="ECO:0000313" key="13">
    <source>
        <dbReference type="Proteomes" id="UP000236370"/>
    </source>
</evidence>
<dbReference type="PANTHER" id="PTHR47647:SF1">
    <property type="entry name" value="C-TYPE LECTIN DOMAIN FAMILY 12 MEMBER B"/>
    <property type="match status" value="1"/>
</dbReference>
<evidence type="ECO:0000256" key="11">
    <source>
        <dbReference type="SAM" id="Phobius"/>
    </source>
</evidence>
<evidence type="ECO:0000313" key="12">
    <source>
        <dbReference type="EMBL" id="PNI98614.1"/>
    </source>
</evidence>
<evidence type="ECO:0000256" key="3">
    <source>
        <dbReference type="ARBA" id="ARBA00022692"/>
    </source>
</evidence>
<evidence type="ECO:0000256" key="9">
    <source>
        <dbReference type="ARBA" id="ARBA00023180"/>
    </source>
</evidence>
<keyword evidence="8" id="KW-0675">Receptor</keyword>
<dbReference type="PANTHER" id="PTHR47647">
    <property type="entry name" value="C-TYPE LECTIN DOMAIN FAMILY 12 MEMBER B"/>
    <property type="match status" value="1"/>
</dbReference>
<sequence length="65" mass="7171">MSEEVTYATLTFQDSAGARNNRDGNNLRKRGHPAPSPIWRHAALGLLTLCLMLLIGLVTLGMMYI</sequence>
<evidence type="ECO:0000256" key="2">
    <source>
        <dbReference type="ARBA" id="ARBA00022475"/>
    </source>
</evidence>
<evidence type="ECO:0000256" key="8">
    <source>
        <dbReference type="ARBA" id="ARBA00023170"/>
    </source>
</evidence>
<evidence type="ECO:0000256" key="6">
    <source>
        <dbReference type="ARBA" id="ARBA00023136"/>
    </source>
</evidence>
<keyword evidence="5 11" id="KW-1133">Transmembrane helix</keyword>
<evidence type="ECO:0000256" key="1">
    <source>
        <dbReference type="ARBA" id="ARBA00004401"/>
    </source>
</evidence>
<reference evidence="12 13" key="1">
    <citation type="submission" date="2017-12" db="EMBL/GenBank/DDBJ databases">
        <title>High-resolution comparative analysis of great ape genomes.</title>
        <authorList>
            <person name="Pollen A."/>
            <person name="Hastie A."/>
            <person name="Hormozdiari F."/>
            <person name="Dougherty M."/>
            <person name="Liu R."/>
            <person name="Chaisson M."/>
            <person name="Hoppe E."/>
            <person name="Hill C."/>
            <person name="Pang A."/>
            <person name="Hillier L."/>
            <person name="Baker C."/>
            <person name="Armstrong J."/>
            <person name="Shendure J."/>
            <person name="Paten B."/>
            <person name="Wilson R."/>
            <person name="Chao H."/>
            <person name="Schneider V."/>
            <person name="Ventura M."/>
            <person name="Kronenberg Z."/>
            <person name="Murali S."/>
            <person name="Gordon D."/>
            <person name="Cantsilieris S."/>
            <person name="Munson K."/>
            <person name="Nelson B."/>
            <person name="Raja A."/>
            <person name="Underwood J."/>
            <person name="Diekhans M."/>
            <person name="Fiddes I."/>
            <person name="Haussler D."/>
            <person name="Eichler E."/>
        </authorList>
    </citation>
    <scope>NUCLEOTIDE SEQUENCE [LARGE SCALE GENOMIC DNA]</scope>
    <source>
        <strain evidence="12">Yerkes chimp pedigree #C0471</strain>
    </source>
</reference>
<proteinExistence type="predicted"/>
<keyword evidence="3 11" id="KW-0812">Transmembrane</keyword>
<accession>A0A2J8QQS6</accession>
<evidence type="ECO:0000256" key="5">
    <source>
        <dbReference type="ARBA" id="ARBA00022989"/>
    </source>
</evidence>
<organism evidence="12 13">
    <name type="scientific">Pan troglodytes</name>
    <name type="common">Chimpanzee</name>
    <dbReference type="NCBI Taxonomy" id="9598"/>
    <lineage>
        <taxon>Eukaryota</taxon>
        <taxon>Metazoa</taxon>
        <taxon>Chordata</taxon>
        <taxon>Craniata</taxon>
        <taxon>Vertebrata</taxon>
        <taxon>Euteleostomi</taxon>
        <taxon>Mammalia</taxon>
        <taxon>Eutheria</taxon>
        <taxon>Euarchontoglires</taxon>
        <taxon>Primates</taxon>
        <taxon>Haplorrhini</taxon>
        <taxon>Catarrhini</taxon>
        <taxon>Hominidae</taxon>
        <taxon>Pan</taxon>
    </lineage>
</organism>
<evidence type="ECO:0000256" key="10">
    <source>
        <dbReference type="SAM" id="MobiDB-lite"/>
    </source>
</evidence>
<dbReference type="AlphaFoldDB" id="A0A2J8QQS6"/>
<keyword evidence="9" id="KW-0325">Glycoprotein</keyword>
<comment type="caution">
    <text evidence="12">The sequence shown here is derived from an EMBL/GenBank/DDBJ whole genome shotgun (WGS) entry which is preliminary data.</text>
</comment>
<protein>
    <submittedName>
        <fullName evidence="12">CLEC12B isoform 3</fullName>
    </submittedName>
</protein>
<evidence type="ECO:0000256" key="7">
    <source>
        <dbReference type="ARBA" id="ARBA00023157"/>
    </source>
</evidence>
<comment type="subcellular location">
    <subcellularLocation>
        <location evidence="1">Cell membrane</location>
        <topology evidence="1">Single-pass type II membrane protein</topology>
    </subcellularLocation>
</comment>
<keyword evidence="6 11" id="KW-0472">Membrane</keyword>
<feature type="transmembrane region" description="Helical" evidence="11">
    <location>
        <begin position="42"/>
        <end position="64"/>
    </location>
</feature>
<feature type="region of interest" description="Disordered" evidence="10">
    <location>
        <begin position="15"/>
        <end position="34"/>
    </location>
</feature>
<dbReference type="Proteomes" id="UP000236370">
    <property type="component" value="Unassembled WGS sequence"/>
</dbReference>